<name>A0ABR2J323_9EUKA</name>
<evidence type="ECO:0000313" key="2">
    <source>
        <dbReference type="Proteomes" id="UP001470230"/>
    </source>
</evidence>
<keyword evidence="2" id="KW-1185">Reference proteome</keyword>
<reference evidence="1 2" key="1">
    <citation type="submission" date="2024-04" db="EMBL/GenBank/DDBJ databases">
        <title>Tritrichomonas musculus Genome.</title>
        <authorList>
            <person name="Alves-Ferreira E."/>
            <person name="Grigg M."/>
            <person name="Lorenzi H."/>
            <person name="Galac M."/>
        </authorList>
    </citation>
    <scope>NUCLEOTIDE SEQUENCE [LARGE SCALE GENOMIC DNA]</scope>
    <source>
        <strain evidence="1 2">EAF2021</strain>
    </source>
</reference>
<protein>
    <submittedName>
        <fullName evidence="1">Uncharacterized protein</fullName>
    </submittedName>
</protein>
<comment type="caution">
    <text evidence="1">The sequence shown here is derived from an EMBL/GenBank/DDBJ whole genome shotgun (WGS) entry which is preliminary data.</text>
</comment>
<sequence length="141" mass="16156">MNTFPVLFKNKTLLIYLQGGIPFIGGTLGDIYTTEDYIFIYGVLSRSVVECDLTDFCPELCDMSNPKRRLFLSPLCDSTERRLSDIACLMGYINHDGFISNDLLCAFASVINFPPLLTLMKKIMKRDRVVYRDLINTFYIL</sequence>
<dbReference type="EMBL" id="JAPFFF010000013">
    <property type="protein sequence ID" value="KAK8871995.1"/>
    <property type="molecule type" value="Genomic_DNA"/>
</dbReference>
<evidence type="ECO:0000313" key="1">
    <source>
        <dbReference type="EMBL" id="KAK8871995.1"/>
    </source>
</evidence>
<accession>A0ABR2J323</accession>
<gene>
    <name evidence="1" type="ORF">M9Y10_007749</name>
</gene>
<dbReference type="Proteomes" id="UP001470230">
    <property type="component" value="Unassembled WGS sequence"/>
</dbReference>
<proteinExistence type="predicted"/>
<organism evidence="1 2">
    <name type="scientific">Tritrichomonas musculus</name>
    <dbReference type="NCBI Taxonomy" id="1915356"/>
    <lineage>
        <taxon>Eukaryota</taxon>
        <taxon>Metamonada</taxon>
        <taxon>Parabasalia</taxon>
        <taxon>Tritrichomonadida</taxon>
        <taxon>Tritrichomonadidae</taxon>
        <taxon>Tritrichomonas</taxon>
    </lineage>
</organism>